<sequence>MLTHDARDRAILAALQRNGALTNAELSELVNLSPSQCSRRRAALERTGAIRGYAARLDPRVLGFGIRAFARVNLRSHGAASDKDFASFIAAQPEVRAAHSVSGDADYVLELAVRDLDALADFIHDRLLSHSQVTQVRTEIVLKSAKEDGGLPI</sequence>
<protein>
    <submittedName>
        <fullName evidence="5">Lrp/AsnC family transcriptional regulator</fullName>
    </submittedName>
</protein>
<evidence type="ECO:0000256" key="3">
    <source>
        <dbReference type="ARBA" id="ARBA00023163"/>
    </source>
</evidence>
<dbReference type="SUPFAM" id="SSF46785">
    <property type="entry name" value="Winged helix' DNA-binding domain"/>
    <property type="match status" value="1"/>
</dbReference>
<evidence type="ECO:0000259" key="4">
    <source>
        <dbReference type="PROSITE" id="PS50956"/>
    </source>
</evidence>
<dbReference type="InterPro" id="IPR019887">
    <property type="entry name" value="Tscrpt_reg_AsnC/Lrp_C"/>
</dbReference>
<dbReference type="InterPro" id="IPR000485">
    <property type="entry name" value="AsnC-type_HTH_dom"/>
</dbReference>
<dbReference type="InterPro" id="IPR019888">
    <property type="entry name" value="Tscrpt_reg_AsnC-like"/>
</dbReference>
<dbReference type="PANTHER" id="PTHR30154:SF46">
    <property type="entry name" value="TRANSCRIPTIONAL REGULATORY PROTEIN"/>
    <property type="match status" value="1"/>
</dbReference>
<dbReference type="AlphaFoldDB" id="A0A2K9MHX7"/>
<dbReference type="KEGG" id="paru:CYR75_13815"/>
<keyword evidence="3" id="KW-0804">Transcription</keyword>
<dbReference type="OrthoDB" id="9803143at2"/>
<keyword evidence="6" id="KW-1185">Reference proteome</keyword>
<evidence type="ECO:0000313" key="6">
    <source>
        <dbReference type="Proteomes" id="UP000234882"/>
    </source>
</evidence>
<dbReference type="Gene3D" id="3.30.70.920">
    <property type="match status" value="1"/>
</dbReference>
<dbReference type="InterPro" id="IPR036390">
    <property type="entry name" value="WH_DNA-bd_sf"/>
</dbReference>
<evidence type="ECO:0000313" key="5">
    <source>
        <dbReference type="EMBL" id="AUM75233.1"/>
    </source>
</evidence>
<dbReference type="Pfam" id="PF01037">
    <property type="entry name" value="AsnC_trans_reg"/>
    <property type="match status" value="1"/>
</dbReference>
<dbReference type="RefSeq" id="WP_101500577.1">
    <property type="nucleotide sequence ID" value="NZ_CP025583.1"/>
</dbReference>
<dbReference type="PRINTS" id="PR00033">
    <property type="entry name" value="HTHASNC"/>
</dbReference>
<dbReference type="GO" id="GO:0043565">
    <property type="term" value="F:sequence-specific DNA binding"/>
    <property type="evidence" value="ECO:0007669"/>
    <property type="project" value="InterPro"/>
</dbReference>
<evidence type="ECO:0000256" key="1">
    <source>
        <dbReference type="ARBA" id="ARBA00023015"/>
    </source>
</evidence>
<dbReference type="GO" id="GO:0005829">
    <property type="term" value="C:cytosol"/>
    <property type="evidence" value="ECO:0007669"/>
    <property type="project" value="TreeGrafter"/>
</dbReference>
<keyword evidence="1" id="KW-0805">Transcription regulation</keyword>
<proteinExistence type="predicted"/>
<dbReference type="Pfam" id="PF13412">
    <property type="entry name" value="HTH_24"/>
    <property type="match status" value="1"/>
</dbReference>
<dbReference type="EMBL" id="CP025583">
    <property type="protein sequence ID" value="AUM75233.1"/>
    <property type="molecule type" value="Genomic_DNA"/>
</dbReference>
<name>A0A2K9MHX7_9RHOB</name>
<evidence type="ECO:0000256" key="2">
    <source>
        <dbReference type="ARBA" id="ARBA00023125"/>
    </source>
</evidence>
<dbReference type="PANTHER" id="PTHR30154">
    <property type="entry name" value="LEUCINE-RESPONSIVE REGULATORY PROTEIN"/>
    <property type="match status" value="1"/>
</dbReference>
<reference evidence="6" key="1">
    <citation type="submission" date="2017-12" db="EMBL/GenBank/DDBJ databases">
        <title>Genomic analysis of Paracoccus sp. CBA4604.</title>
        <authorList>
            <person name="Roh S.W."/>
            <person name="Kim J.Y."/>
            <person name="Kim J.S."/>
        </authorList>
    </citation>
    <scope>NUCLEOTIDE SEQUENCE [LARGE SCALE GENOMIC DNA]</scope>
    <source>
        <strain evidence="6">CBA4604</strain>
    </source>
</reference>
<gene>
    <name evidence="5" type="ORF">CYR75_13815</name>
</gene>
<dbReference type="PROSITE" id="PS50956">
    <property type="entry name" value="HTH_ASNC_2"/>
    <property type="match status" value="1"/>
</dbReference>
<organism evidence="5 6">
    <name type="scientific">Paracoccus jeotgali</name>
    <dbReference type="NCBI Taxonomy" id="2065379"/>
    <lineage>
        <taxon>Bacteria</taxon>
        <taxon>Pseudomonadati</taxon>
        <taxon>Pseudomonadota</taxon>
        <taxon>Alphaproteobacteria</taxon>
        <taxon>Rhodobacterales</taxon>
        <taxon>Paracoccaceae</taxon>
        <taxon>Paracoccus</taxon>
    </lineage>
</organism>
<dbReference type="Gene3D" id="1.10.10.10">
    <property type="entry name" value="Winged helix-like DNA-binding domain superfamily/Winged helix DNA-binding domain"/>
    <property type="match status" value="1"/>
</dbReference>
<dbReference type="SMART" id="SM00344">
    <property type="entry name" value="HTH_ASNC"/>
    <property type="match status" value="1"/>
</dbReference>
<dbReference type="InterPro" id="IPR011008">
    <property type="entry name" value="Dimeric_a/b-barrel"/>
</dbReference>
<dbReference type="GO" id="GO:0043200">
    <property type="term" value="P:response to amino acid"/>
    <property type="evidence" value="ECO:0007669"/>
    <property type="project" value="TreeGrafter"/>
</dbReference>
<dbReference type="InterPro" id="IPR036388">
    <property type="entry name" value="WH-like_DNA-bd_sf"/>
</dbReference>
<dbReference type="Proteomes" id="UP000234882">
    <property type="component" value="Chromosome"/>
</dbReference>
<accession>A0A2K9MHX7</accession>
<feature type="domain" description="HTH asnC-type" evidence="4">
    <location>
        <begin position="1"/>
        <end position="65"/>
    </location>
</feature>
<dbReference type="SUPFAM" id="SSF54909">
    <property type="entry name" value="Dimeric alpha+beta barrel"/>
    <property type="match status" value="1"/>
</dbReference>
<keyword evidence="2" id="KW-0238">DNA-binding</keyword>